<evidence type="ECO:0000313" key="3">
    <source>
        <dbReference type="Proteomes" id="UP001195483"/>
    </source>
</evidence>
<dbReference type="PANTHER" id="PTHR13618">
    <property type="entry name" value="LEUCINE ZIPPER CONTAINING TRANSCRIPTION FACTOR LZF1"/>
    <property type="match status" value="1"/>
</dbReference>
<evidence type="ECO:0000256" key="1">
    <source>
        <dbReference type="ARBA" id="ARBA00005535"/>
    </source>
</evidence>
<proteinExistence type="inferred from homology"/>
<dbReference type="Proteomes" id="UP001195483">
    <property type="component" value="Unassembled WGS sequence"/>
</dbReference>
<reference evidence="2" key="3">
    <citation type="submission" date="2023-05" db="EMBL/GenBank/DDBJ databases">
        <authorList>
            <person name="Smith C.H."/>
        </authorList>
    </citation>
    <scope>NUCLEOTIDE SEQUENCE</scope>
    <source>
        <strain evidence="2">CHS0354</strain>
        <tissue evidence="2">Mantle</tissue>
    </source>
</reference>
<reference evidence="2" key="2">
    <citation type="journal article" date="2021" name="Genome Biol. Evol.">
        <title>Developing a high-quality reference genome for a parasitic bivalve with doubly uniparental inheritance (Bivalvia: Unionida).</title>
        <authorList>
            <person name="Smith C.H."/>
        </authorList>
    </citation>
    <scope>NUCLEOTIDE SEQUENCE</scope>
    <source>
        <strain evidence="2">CHS0354</strain>
        <tissue evidence="2">Mantle</tissue>
    </source>
</reference>
<keyword evidence="3" id="KW-1185">Reference proteome</keyword>
<dbReference type="GO" id="GO:0043291">
    <property type="term" value="C:RAVE complex"/>
    <property type="evidence" value="ECO:0007669"/>
    <property type="project" value="TreeGrafter"/>
</dbReference>
<evidence type="ECO:0000313" key="2">
    <source>
        <dbReference type="EMBL" id="KAK3596222.1"/>
    </source>
</evidence>
<dbReference type="Pfam" id="PF10259">
    <property type="entry name" value="Rogdi_lz"/>
    <property type="match status" value="1"/>
</dbReference>
<dbReference type="EMBL" id="JAEAOA010001943">
    <property type="protein sequence ID" value="KAK3596222.1"/>
    <property type="molecule type" value="Genomic_DNA"/>
</dbReference>
<name>A0AAE0W0R0_9BIVA</name>
<comment type="similarity">
    <text evidence="1">Belongs to the rogdi family.</text>
</comment>
<reference evidence="2" key="1">
    <citation type="journal article" date="2021" name="Genome Biol. Evol.">
        <title>A High-Quality Reference Genome for a Parasitic Bivalve with Doubly Uniparental Inheritance (Bivalvia: Unionida).</title>
        <authorList>
            <person name="Smith C.H."/>
        </authorList>
    </citation>
    <scope>NUCLEOTIDE SEQUENCE</scope>
    <source>
        <strain evidence="2">CHS0354</strain>
    </source>
</reference>
<dbReference type="PANTHER" id="PTHR13618:SF1">
    <property type="entry name" value="PROTEIN ROGDI HOMOLOG"/>
    <property type="match status" value="1"/>
</dbReference>
<organism evidence="2 3">
    <name type="scientific">Potamilus streckersoni</name>
    <dbReference type="NCBI Taxonomy" id="2493646"/>
    <lineage>
        <taxon>Eukaryota</taxon>
        <taxon>Metazoa</taxon>
        <taxon>Spiralia</taxon>
        <taxon>Lophotrochozoa</taxon>
        <taxon>Mollusca</taxon>
        <taxon>Bivalvia</taxon>
        <taxon>Autobranchia</taxon>
        <taxon>Heteroconchia</taxon>
        <taxon>Palaeoheterodonta</taxon>
        <taxon>Unionida</taxon>
        <taxon>Unionoidea</taxon>
        <taxon>Unionidae</taxon>
        <taxon>Ambleminae</taxon>
        <taxon>Lampsilini</taxon>
        <taxon>Potamilus</taxon>
    </lineage>
</organism>
<gene>
    <name evidence="2" type="ORF">CHS0354_033057</name>
</gene>
<protein>
    <recommendedName>
        <fullName evidence="4">Protein rogdi</fullName>
    </recommendedName>
</protein>
<dbReference type="AlphaFoldDB" id="A0AAE0W0R0"/>
<evidence type="ECO:0008006" key="4">
    <source>
        <dbReference type="Google" id="ProtNLM"/>
    </source>
</evidence>
<comment type="caution">
    <text evidence="2">The sequence shown here is derived from an EMBL/GenBank/DDBJ whole genome shotgun (WGS) entry which is preliminary data.</text>
</comment>
<dbReference type="InterPro" id="IPR028241">
    <property type="entry name" value="RAVE2/Rogdi"/>
</dbReference>
<accession>A0AAE0W0R0</accession>
<sequence length="262" mass="29915">MAEGSDEDEEIILRKELEWLLEEQVHKELEDIQHTLLECSRRFPFRMGLGEYGCLVKPQRILMSSPNNTNQIKCVVTLLGDSICDADISFKHKKGKDDHLFKTAIHPETQWKLQQIQDAGNHLHSAISALNKIDTTHQFKTAKEVQMIVDDLIHSLELGKSCLCFPKRKSIEDLMGSTNHHSLQPPVPSDVALSFYIHGSKLILALYHLHSGSNPTEISARYQVESNVQWLNEAVILFTLGMQQCQQLLDKIHVIKQYEQVL</sequence>